<sequence length="93" mass="10851">MSKEEKSFHQLERIVRGFSNHRRIQILELLKKSTELSVMEISGRLKINFKTAAEHIRRLAIAGMVLKRSDGHSVRHKVSDRGEQVLKFLRTLE</sequence>
<dbReference type="SUPFAM" id="SSF46785">
    <property type="entry name" value="Winged helix' DNA-binding domain"/>
    <property type="match status" value="1"/>
</dbReference>
<organism evidence="5 6">
    <name type="scientific">Candidatus Portnoybacteria bacterium RIFCSPLOWO2_02_FULL_39_11</name>
    <dbReference type="NCBI Taxonomy" id="1802001"/>
    <lineage>
        <taxon>Bacteria</taxon>
        <taxon>Candidatus Portnoyibacteriota</taxon>
    </lineage>
</organism>
<accession>A0A1G2FPR1</accession>
<dbReference type="GO" id="GO:0003700">
    <property type="term" value="F:DNA-binding transcription factor activity"/>
    <property type="evidence" value="ECO:0007669"/>
    <property type="project" value="InterPro"/>
</dbReference>
<dbReference type="EMBL" id="MHNF01000051">
    <property type="protein sequence ID" value="OGZ39608.1"/>
    <property type="molecule type" value="Genomic_DNA"/>
</dbReference>
<evidence type="ECO:0000259" key="4">
    <source>
        <dbReference type="PROSITE" id="PS50987"/>
    </source>
</evidence>
<dbReference type="CDD" id="cd00090">
    <property type="entry name" value="HTH_ARSR"/>
    <property type="match status" value="1"/>
</dbReference>
<name>A0A1G2FPR1_9BACT</name>
<dbReference type="InterPro" id="IPR036388">
    <property type="entry name" value="WH-like_DNA-bd_sf"/>
</dbReference>
<evidence type="ECO:0000256" key="1">
    <source>
        <dbReference type="ARBA" id="ARBA00023015"/>
    </source>
</evidence>
<evidence type="ECO:0000256" key="2">
    <source>
        <dbReference type="ARBA" id="ARBA00023125"/>
    </source>
</evidence>
<keyword evidence="1" id="KW-0805">Transcription regulation</keyword>
<dbReference type="Proteomes" id="UP000177126">
    <property type="component" value="Unassembled WGS sequence"/>
</dbReference>
<reference evidence="5 6" key="1">
    <citation type="journal article" date="2016" name="Nat. Commun.">
        <title>Thousands of microbial genomes shed light on interconnected biogeochemical processes in an aquifer system.</title>
        <authorList>
            <person name="Anantharaman K."/>
            <person name="Brown C.T."/>
            <person name="Hug L.A."/>
            <person name="Sharon I."/>
            <person name="Castelle C.J."/>
            <person name="Probst A.J."/>
            <person name="Thomas B.C."/>
            <person name="Singh A."/>
            <person name="Wilkins M.J."/>
            <person name="Karaoz U."/>
            <person name="Brodie E.L."/>
            <person name="Williams K.H."/>
            <person name="Hubbard S.S."/>
            <person name="Banfield J.F."/>
        </authorList>
    </citation>
    <scope>NUCLEOTIDE SEQUENCE [LARGE SCALE GENOMIC DNA]</scope>
</reference>
<dbReference type="AlphaFoldDB" id="A0A1G2FPR1"/>
<dbReference type="PROSITE" id="PS50987">
    <property type="entry name" value="HTH_ARSR_2"/>
    <property type="match status" value="1"/>
</dbReference>
<proteinExistence type="predicted"/>
<dbReference type="InterPro" id="IPR036390">
    <property type="entry name" value="WH_DNA-bd_sf"/>
</dbReference>
<keyword evidence="3" id="KW-0804">Transcription</keyword>
<dbReference type="Gene3D" id="1.10.10.10">
    <property type="entry name" value="Winged helix-like DNA-binding domain superfamily/Winged helix DNA-binding domain"/>
    <property type="match status" value="1"/>
</dbReference>
<dbReference type="GO" id="GO:0003677">
    <property type="term" value="F:DNA binding"/>
    <property type="evidence" value="ECO:0007669"/>
    <property type="project" value="UniProtKB-KW"/>
</dbReference>
<dbReference type="InterPro" id="IPR051011">
    <property type="entry name" value="Metal_resp_trans_reg"/>
</dbReference>
<dbReference type="SMART" id="SM00418">
    <property type="entry name" value="HTH_ARSR"/>
    <property type="match status" value="1"/>
</dbReference>
<dbReference type="PANTHER" id="PTHR43132:SF2">
    <property type="entry name" value="ARSENICAL RESISTANCE OPERON REPRESSOR ARSR-RELATED"/>
    <property type="match status" value="1"/>
</dbReference>
<evidence type="ECO:0000256" key="3">
    <source>
        <dbReference type="ARBA" id="ARBA00023163"/>
    </source>
</evidence>
<evidence type="ECO:0000313" key="6">
    <source>
        <dbReference type="Proteomes" id="UP000177126"/>
    </source>
</evidence>
<comment type="caution">
    <text evidence="5">The sequence shown here is derived from an EMBL/GenBank/DDBJ whole genome shotgun (WGS) entry which is preliminary data.</text>
</comment>
<dbReference type="InterPro" id="IPR001845">
    <property type="entry name" value="HTH_ArsR_DNA-bd_dom"/>
</dbReference>
<gene>
    <name evidence="5" type="ORF">A3B04_01640</name>
</gene>
<dbReference type="InterPro" id="IPR011991">
    <property type="entry name" value="ArsR-like_HTH"/>
</dbReference>
<evidence type="ECO:0000313" key="5">
    <source>
        <dbReference type="EMBL" id="OGZ39608.1"/>
    </source>
</evidence>
<keyword evidence="2" id="KW-0238">DNA-binding</keyword>
<dbReference type="PANTHER" id="PTHR43132">
    <property type="entry name" value="ARSENICAL RESISTANCE OPERON REPRESSOR ARSR-RELATED"/>
    <property type="match status" value="1"/>
</dbReference>
<dbReference type="Pfam" id="PF01022">
    <property type="entry name" value="HTH_5"/>
    <property type="match status" value="1"/>
</dbReference>
<feature type="domain" description="HTH arsR-type" evidence="4">
    <location>
        <begin position="3"/>
        <end position="93"/>
    </location>
</feature>
<protein>
    <recommendedName>
        <fullName evidence="4">HTH arsR-type domain-containing protein</fullName>
    </recommendedName>
</protein>